<evidence type="ECO:0000259" key="3">
    <source>
        <dbReference type="PROSITE" id="PS51746"/>
    </source>
</evidence>
<dbReference type="PANTHER" id="PTHR12320:SF84">
    <property type="entry name" value="PROTEIN PHOSPHATASE"/>
    <property type="match status" value="1"/>
</dbReference>
<reference evidence="4 5" key="1">
    <citation type="journal article" date="2020" name="ISME J.">
        <title>Uncovering the hidden diversity of litter-decomposition mechanisms in mushroom-forming fungi.</title>
        <authorList>
            <person name="Floudas D."/>
            <person name="Bentzer J."/>
            <person name="Ahren D."/>
            <person name="Johansson T."/>
            <person name="Persson P."/>
            <person name="Tunlid A."/>
        </authorList>
    </citation>
    <scope>NUCLEOTIDE SEQUENCE [LARGE SCALE GENOMIC DNA]</scope>
    <source>
        <strain evidence="4 5">CBS 291.85</strain>
    </source>
</reference>
<evidence type="ECO:0000313" key="5">
    <source>
        <dbReference type="Proteomes" id="UP000559256"/>
    </source>
</evidence>
<organism evidence="4 5">
    <name type="scientific">Tetrapyrgos nigripes</name>
    <dbReference type="NCBI Taxonomy" id="182062"/>
    <lineage>
        <taxon>Eukaryota</taxon>
        <taxon>Fungi</taxon>
        <taxon>Dikarya</taxon>
        <taxon>Basidiomycota</taxon>
        <taxon>Agaricomycotina</taxon>
        <taxon>Agaricomycetes</taxon>
        <taxon>Agaricomycetidae</taxon>
        <taxon>Agaricales</taxon>
        <taxon>Marasmiineae</taxon>
        <taxon>Marasmiaceae</taxon>
        <taxon>Tetrapyrgos</taxon>
    </lineage>
</organism>
<protein>
    <recommendedName>
        <fullName evidence="1">Protein phosphatase</fullName>
        <ecNumber evidence="1">3.1.3.16</ecNumber>
    </recommendedName>
</protein>
<feature type="region of interest" description="Disordered" evidence="2">
    <location>
        <begin position="262"/>
        <end position="289"/>
    </location>
</feature>
<feature type="compositionally biased region" description="Low complexity" evidence="2">
    <location>
        <begin position="265"/>
        <end position="275"/>
    </location>
</feature>
<feature type="region of interest" description="Disordered" evidence="2">
    <location>
        <begin position="94"/>
        <end position="115"/>
    </location>
</feature>
<dbReference type="PANTHER" id="PTHR12320">
    <property type="entry name" value="PROTEIN PHOSPHATASE 2C"/>
    <property type="match status" value="1"/>
</dbReference>
<comment type="catalytic activity">
    <reaction evidence="1">
        <text>O-phospho-L-seryl-[protein] + H2O = L-seryl-[protein] + phosphate</text>
        <dbReference type="Rhea" id="RHEA:20629"/>
        <dbReference type="Rhea" id="RHEA-COMP:9863"/>
        <dbReference type="Rhea" id="RHEA-COMP:11604"/>
        <dbReference type="ChEBI" id="CHEBI:15377"/>
        <dbReference type="ChEBI" id="CHEBI:29999"/>
        <dbReference type="ChEBI" id="CHEBI:43474"/>
        <dbReference type="ChEBI" id="CHEBI:83421"/>
        <dbReference type="EC" id="3.1.3.16"/>
    </reaction>
</comment>
<keyword evidence="1" id="KW-0479">Metal-binding</keyword>
<accession>A0A8H5CZN3</accession>
<sequence>MSGPSSTVKSIQKRFYSALPRVVSTNPIATSSTASRTRSNSASISGSRSLYTANSPLLPHTFFDSPPPPSNSSRPTNALPAKARVLIEGRGEVESGQAYTSNQPSGTTGPPYSLALTSSYHKSQSISPSLASSYPFLPTPLSSFSGNSTAQSSESGTTCRKQKQRYQLDVGAYGIPKNARSGVLPGRQRRSLHTAPVYDDAHLAVGVGEDAYFIRNNAMGVADGVGGWSKGKHAGSSASARSSSSTPSAVFAKHLMHYCSEEIESSTTSHSQPSSALHTPHRPRSPVPLFNTNDSSTPWYWSSPPASESIPYPRSAYDFELEEQLEDSLEELEDGIDVLMILERAYQKTLDAHVVLPSHAEERSPRSTPAPDVSSPPLSCSAPSSLSIPSSLSTPITNALTEETKKPVPLLAGSSTVLLAVLDHVPRPAVANDETEPTHVRGLKPSASTSTEYDAVIKVAHVGDCMGMLVRGEEVVWRSEEMWWSFNTPVQLGPSSSATPMSSAHVFTLPVEADDILILASDGLSDNLWDEDILDEVARFRRNYLKSCRTSSLENTGENATGTVPKSASERILWRRTLAGMLSEALCSRARRVSERRNNHVVSVQSENGSAVEIEDEVPFARRAREQGRSFKGGKGDDISVIVAVISPAADLVSVKVESS</sequence>
<dbReference type="EC" id="3.1.3.16" evidence="1"/>
<feature type="compositionally biased region" description="Low complexity" evidence="2">
    <location>
        <begin position="29"/>
        <end position="47"/>
    </location>
</feature>
<comment type="cofactor">
    <cofactor evidence="1">
        <name>Mg(2+)</name>
        <dbReference type="ChEBI" id="CHEBI:18420"/>
    </cofactor>
</comment>
<dbReference type="PROSITE" id="PS51746">
    <property type="entry name" value="PPM_2"/>
    <property type="match status" value="1"/>
</dbReference>
<dbReference type="InterPro" id="IPR039123">
    <property type="entry name" value="PPTC7"/>
</dbReference>
<keyword evidence="5" id="KW-1185">Reference proteome</keyword>
<proteinExistence type="inferred from homology"/>
<dbReference type="Gene3D" id="3.60.40.10">
    <property type="entry name" value="PPM-type phosphatase domain"/>
    <property type="match status" value="1"/>
</dbReference>
<feature type="compositionally biased region" description="Polar residues" evidence="2">
    <location>
        <begin position="97"/>
        <end position="115"/>
    </location>
</feature>
<dbReference type="SUPFAM" id="SSF81606">
    <property type="entry name" value="PP2C-like"/>
    <property type="match status" value="1"/>
</dbReference>
<comment type="catalytic activity">
    <reaction evidence="1">
        <text>O-phospho-L-threonyl-[protein] + H2O = L-threonyl-[protein] + phosphate</text>
        <dbReference type="Rhea" id="RHEA:47004"/>
        <dbReference type="Rhea" id="RHEA-COMP:11060"/>
        <dbReference type="Rhea" id="RHEA-COMP:11605"/>
        <dbReference type="ChEBI" id="CHEBI:15377"/>
        <dbReference type="ChEBI" id="CHEBI:30013"/>
        <dbReference type="ChEBI" id="CHEBI:43474"/>
        <dbReference type="ChEBI" id="CHEBI:61977"/>
        <dbReference type="EC" id="3.1.3.16"/>
    </reaction>
</comment>
<evidence type="ECO:0000256" key="1">
    <source>
        <dbReference type="RuleBase" id="RU366020"/>
    </source>
</evidence>
<name>A0A8H5CZN3_9AGAR</name>
<keyword evidence="1" id="KW-0904">Protein phosphatase</keyword>
<dbReference type="GO" id="GO:0046872">
    <property type="term" value="F:metal ion binding"/>
    <property type="evidence" value="ECO:0007669"/>
    <property type="project" value="UniProtKB-UniRule"/>
</dbReference>
<feature type="region of interest" description="Disordered" evidence="2">
    <location>
        <begin position="58"/>
        <end position="77"/>
    </location>
</feature>
<keyword evidence="1" id="KW-0460">Magnesium</keyword>
<comment type="caution">
    <text evidence="4">The sequence shown here is derived from an EMBL/GenBank/DDBJ whole genome shotgun (WGS) entry which is preliminary data.</text>
</comment>
<dbReference type="SMART" id="SM00332">
    <property type="entry name" value="PP2Cc"/>
    <property type="match status" value="1"/>
</dbReference>
<feature type="compositionally biased region" description="Low complexity" evidence="2">
    <location>
        <begin position="375"/>
        <end position="391"/>
    </location>
</feature>
<comment type="similarity">
    <text evidence="1">Belongs to the PP2C family.</text>
</comment>
<feature type="region of interest" description="Disordered" evidence="2">
    <location>
        <begin position="143"/>
        <end position="163"/>
    </location>
</feature>
<feature type="region of interest" description="Disordered" evidence="2">
    <location>
        <begin position="26"/>
        <end position="47"/>
    </location>
</feature>
<keyword evidence="1" id="KW-0464">Manganese</keyword>
<dbReference type="EMBL" id="JAACJM010000072">
    <property type="protein sequence ID" value="KAF5350930.1"/>
    <property type="molecule type" value="Genomic_DNA"/>
</dbReference>
<dbReference type="Proteomes" id="UP000559256">
    <property type="component" value="Unassembled WGS sequence"/>
</dbReference>
<gene>
    <name evidence="4" type="ORF">D9758_010476</name>
</gene>
<dbReference type="OrthoDB" id="60843at2759"/>
<keyword evidence="1" id="KW-0378">Hydrolase</keyword>
<dbReference type="InterPro" id="IPR036457">
    <property type="entry name" value="PPM-type-like_dom_sf"/>
</dbReference>
<feature type="region of interest" description="Disordered" evidence="2">
    <location>
        <begin position="358"/>
        <end position="391"/>
    </location>
</feature>
<comment type="cofactor">
    <cofactor evidence="1">
        <name>Mn(2+)</name>
        <dbReference type="ChEBI" id="CHEBI:29035"/>
    </cofactor>
</comment>
<dbReference type="InterPro" id="IPR001932">
    <property type="entry name" value="PPM-type_phosphatase-like_dom"/>
</dbReference>
<dbReference type="AlphaFoldDB" id="A0A8H5CZN3"/>
<feature type="compositionally biased region" description="Polar residues" evidence="2">
    <location>
        <begin position="143"/>
        <end position="159"/>
    </location>
</feature>
<evidence type="ECO:0000256" key="2">
    <source>
        <dbReference type="SAM" id="MobiDB-lite"/>
    </source>
</evidence>
<feature type="domain" description="PPM-type phosphatase" evidence="3">
    <location>
        <begin position="189"/>
        <end position="646"/>
    </location>
</feature>
<dbReference type="GO" id="GO:0004722">
    <property type="term" value="F:protein serine/threonine phosphatase activity"/>
    <property type="evidence" value="ECO:0007669"/>
    <property type="project" value="UniProtKB-EC"/>
</dbReference>
<evidence type="ECO:0000313" key="4">
    <source>
        <dbReference type="EMBL" id="KAF5350930.1"/>
    </source>
</evidence>